<feature type="transmembrane region" description="Helical" evidence="6">
    <location>
        <begin position="244"/>
        <end position="262"/>
    </location>
</feature>
<dbReference type="InterPro" id="IPR024320">
    <property type="entry name" value="LPG_synthase_C"/>
</dbReference>
<keyword evidence="5 6" id="KW-0472">Membrane</keyword>
<keyword evidence="4 6" id="KW-1133">Transmembrane helix</keyword>
<dbReference type="PANTHER" id="PTHR34697">
    <property type="entry name" value="PHOSPHATIDYLGLYCEROL LYSYLTRANSFERASE"/>
    <property type="match status" value="1"/>
</dbReference>
<keyword evidence="3 6" id="KW-0812">Transmembrane</keyword>
<dbReference type="InterPro" id="IPR016181">
    <property type="entry name" value="Acyl_CoA_acyltransferase"/>
</dbReference>
<feature type="domain" description="Phosphatidylglycerol lysyltransferase C-terminal" evidence="7">
    <location>
        <begin position="349"/>
        <end position="647"/>
    </location>
</feature>
<dbReference type="GO" id="GO:0016755">
    <property type="term" value="F:aminoacyltransferase activity"/>
    <property type="evidence" value="ECO:0007669"/>
    <property type="project" value="TreeGrafter"/>
</dbReference>
<dbReference type="InterPro" id="IPR046862">
    <property type="entry name" value="Rhomboid_2"/>
</dbReference>
<dbReference type="OrthoDB" id="594838at2"/>
<dbReference type="KEGG" id="amq:AMETH_0584"/>
<dbReference type="eggNOG" id="COG2898">
    <property type="taxonomic scope" value="Bacteria"/>
</dbReference>
<feature type="transmembrane region" description="Helical" evidence="6">
    <location>
        <begin position="269"/>
        <end position="294"/>
    </location>
</feature>
<comment type="subcellular location">
    <subcellularLocation>
        <location evidence="1">Cell membrane</location>
        <topology evidence="1">Multi-pass membrane protein</topology>
    </subcellularLocation>
</comment>
<dbReference type="STRING" id="1068978.AMETH_0584"/>
<gene>
    <name evidence="8" type="ORF">AMETH_0584</name>
</gene>
<organism evidence="8 9">
    <name type="scientific">Amycolatopsis methanolica 239</name>
    <dbReference type="NCBI Taxonomy" id="1068978"/>
    <lineage>
        <taxon>Bacteria</taxon>
        <taxon>Bacillati</taxon>
        <taxon>Actinomycetota</taxon>
        <taxon>Actinomycetes</taxon>
        <taxon>Pseudonocardiales</taxon>
        <taxon>Pseudonocardiaceae</taxon>
        <taxon>Amycolatopsis</taxon>
        <taxon>Amycolatopsis methanolica group</taxon>
    </lineage>
</organism>
<feature type="transmembrane region" description="Helical" evidence="6">
    <location>
        <begin position="119"/>
        <end position="142"/>
    </location>
</feature>
<feature type="transmembrane region" description="Helical" evidence="6">
    <location>
        <begin position="209"/>
        <end position="229"/>
    </location>
</feature>
<evidence type="ECO:0000256" key="4">
    <source>
        <dbReference type="ARBA" id="ARBA00022989"/>
    </source>
</evidence>
<dbReference type="SUPFAM" id="SSF144091">
    <property type="entry name" value="Rhomboid-like"/>
    <property type="match status" value="1"/>
</dbReference>
<dbReference type="PANTHER" id="PTHR34697:SF2">
    <property type="entry name" value="PHOSPHATIDYLGLYCEROL LYSYLTRANSFERASE"/>
    <property type="match status" value="1"/>
</dbReference>
<dbReference type="EMBL" id="CP009110">
    <property type="protein sequence ID" value="AIJ20676.1"/>
    <property type="molecule type" value="Genomic_DNA"/>
</dbReference>
<feature type="transmembrane region" description="Helical" evidence="6">
    <location>
        <begin position="60"/>
        <end position="80"/>
    </location>
</feature>
<dbReference type="AlphaFoldDB" id="A0A076MP23"/>
<dbReference type="PATRIC" id="fig|1068978.7.peg.613"/>
<name>A0A076MP23_AMYME</name>
<evidence type="ECO:0000313" key="8">
    <source>
        <dbReference type="EMBL" id="AIJ20676.1"/>
    </source>
</evidence>
<evidence type="ECO:0000256" key="5">
    <source>
        <dbReference type="ARBA" id="ARBA00023136"/>
    </source>
</evidence>
<dbReference type="Pfam" id="PF20401">
    <property type="entry name" value="Rhomboid_2"/>
    <property type="match status" value="1"/>
</dbReference>
<accession>A0A076MP23</accession>
<dbReference type="InterPro" id="IPR035952">
    <property type="entry name" value="Rhomboid-like_sf"/>
</dbReference>
<dbReference type="Gene3D" id="1.20.1540.10">
    <property type="entry name" value="Rhomboid-like"/>
    <property type="match status" value="1"/>
</dbReference>
<dbReference type="GO" id="GO:0055091">
    <property type="term" value="P:phospholipid homeostasis"/>
    <property type="evidence" value="ECO:0007669"/>
    <property type="project" value="TreeGrafter"/>
</dbReference>
<dbReference type="InterPro" id="IPR051211">
    <property type="entry name" value="PG_lysyltransferase"/>
</dbReference>
<evidence type="ECO:0000256" key="6">
    <source>
        <dbReference type="SAM" id="Phobius"/>
    </source>
</evidence>
<dbReference type="SUPFAM" id="SSF55729">
    <property type="entry name" value="Acyl-CoA N-acyltransferases (Nat)"/>
    <property type="match status" value="1"/>
</dbReference>
<keyword evidence="9" id="KW-1185">Reference proteome</keyword>
<dbReference type="RefSeq" id="WP_017986540.1">
    <property type="nucleotide sequence ID" value="NZ_AQUL01000001.1"/>
</dbReference>
<dbReference type="Pfam" id="PF09924">
    <property type="entry name" value="LPG_synthase_C"/>
    <property type="match status" value="1"/>
</dbReference>
<sequence>MTHLRRIPFTLAFLAALLVTGVATGSLWSPVEDRAWFPDVAFGLPAFETGRWWTPVTGPFFALTPLYYLPVFLSFALFTGFAELRLGTKRTIGTFVTGHLVAVLGAAGVLLALRDVSSWAAAEATVLDVGPSAGAFAAITAATATFRAPWRLRLRILLVGYAGIALLYGGTLADVEHFLAVAITLPLSPRIAGPNRVRNTGQPSRREWRLLAASGLLVVAAVRIVTWFFPTTGPLGPTGTDDSSAVEVVVVILLALLVMRGLSRGRRVAWWAVVVIATLDILLTALAGVALLVATVLDSVEAVDDVPLVVTDSVFWLGYLVLLVAGRHAFRVPWRPRTADGDRRHAIELVQRNGGGTLSWMTTWPENRYFPIAHDTGYVAYRKHAGVAVALGDPICPRSDGDGAVAEFAENCDRAGLVPCLFSATEPSVRGAERLGWRYLQVAEDTLIDLTGLEFKGKQWQPARSALNRAVKEGITFRLVHLADEPRAVLQQVRAISEEWVGDKGLPEMGFTLGGVDEALDRHVRAGLAVDADGRVHGVTSWIPVYAGNGEIEGWTLDVMRRRSHGFKHVVEFLIASACQAFRDAGARYLSLSGAPLARAGTDGDTRVLDALLDKLGAALEPYYGFRSLHAFKAKFRPRYAPMYLIYRDEADLPRIGVAIARAYLPEAGLRDIPKLVRS</sequence>
<proteinExistence type="predicted"/>
<evidence type="ECO:0000259" key="7">
    <source>
        <dbReference type="Pfam" id="PF09924"/>
    </source>
</evidence>
<evidence type="ECO:0000256" key="2">
    <source>
        <dbReference type="ARBA" id="ARBA00022475"/>
    </source>
</evidence>
<evidence type="ECO:0000256" key="1">
    <source>
        <dbReference type="ARBA" id="ARBA00004651"/>
    </source>
</evidence>
<evidence type="ECO:0000256" key="3">
    <source>
        <dbReference type="ARBA" id="ARBA00022692"/>
    </source>
</evidence>
<dbReference type="GO" id="GO:0005886">
    <property type="term" value="C:plasma membrane"/>
    <property type="evidence" value="ECO:0007669"/>
    <property type="project" value="UniProtKB-SubCell"/>
</dbReference>
<feature type="transmembrane region" description="Helical" evidence="6">
    <location>
        <begin position="306"/>
        <end position="325"/>
    </location>
</feature>
<keyword evidence="2" id="KW-1003">Cell membrane</keyword>
<dbReference type="Proteomes" id="UP000062973">
    <property type="component" value="Chromosome"/>
</dbReference>
<protein>
    <recommendedName>
        <fullName evidence="7">Phosphatidylglycerol lysyltransferase C-terminal domain-containing protein</fullName>
    </recommendedName>
</protein>
<feature type="transmembrane region" description="Helical" evidence="6">
    <location>
        <begin position="92"/>
        <end position="113"/>
    </location>
</feature>
<evidence type="ECO:0000313" key="9">
    <source>
        <dbReference type="Proteomes" id="UP000062973"/>
    </source>
</evidence>
<reference evidence="8 9" key="1">
    <citation type="submission" date="2014-07" db="EMBL/GenBank/DDBJ databases">
        <title>Whole Genome Sequence of the Amycolatopsis methanolica 239.</title>
        <authorList>
            <person name="Tang B."/>
        </authorList>
    </citation>
    <scope>NUCLEOTIDE SEQUENCE [LARGE SCALE GENOMIC DNA]</scope>
    <source>
        <strain evidence="8 9">239</strain>
    </source>
</reference>
<dbReference type="HOGENOM" id="CLU_017891_1_0_11"/>